<evidence type="ECO:0000256" key="8">
    <source>
        <dbReference type="ARBA" id="ARBA00022801"/>
    </source>
</evidence>
<keyword evidence="10" id="KW-0229">DNA integration</keyword>
<feature type="domain" description="Integrase catalytic" evidence="16">
    <location>
        <begin position="1259"/>
        <end position="1354"/>
    </location>
</feature>
<evidence type="ECO:0000256" key="9">
    <source>
        <dbReference type="ARBA" id="ARBA00022842"/>
    </source>
</evidence>
<feature type="region of interest" description="Disordered" evidence="15">
    <location>
        <begin position="812"/>
        <end position="853"/>
    </location>
</feature>
<dbReference type="Gene3D" id="3.30.420.10">
    <property type="entry name" value="Ribonuclease H-like superfamily/Ribonuclease H"/>
    <property type="match status" value="1"/>
</dbReference>
<dbReference type="InterPro" id="IPR050951">
    <property type="entry name" value="Retrovirus_Pol_polyprotein"/>
</dbReference>
<dbReference type="GO" id="GO:0006310">
    <property type="term" value="P:DNA recombination"/>
    <property type="evidence" value="ECO:0007669"/>
    <property type="project" value="UniProtKB-KW"/>
</dbReference>
<keyword evidence="3" id="KW-0548">Nucleotidyltransferase</keyword>
<dbReference type="InterPro" id="IPR041373">
    <property type="entry name" value="RT_RNaseH"/>
</dbReference>
<keyword evidence="14" id="KW-0233">DNA recombination</keyword>
<keyword evidence="11 17" id="KW-0695">RNA-directed DNA polymerase</keyword>
<dbReference type="Gene3D" id="2.40.70.10">
    <property type="entry name" value="Acid Proteases"/>
    <property type="match status" value="1"/>
</dbReference>
<dbReference type="GO" id="GO:0003677">
    <property type="term" value="F:DNA binding"/>
    <property type="evidence" value="ECO:0007669"/>
    <property type="project" value="UniProtKB-KW"/>
</dbReference>
<dbReference type="SUPFAM" id="SSF53098">
    <property type="entry name" value="Ribonuclease H-like"/>
    <property type="match status" value="1"/>
</dbReference>
<evidence type="ECO:0000256" key="3">
    <source>
        <dbReference type="ARBA" id="ARBA00022695"/>
    </source>
</evidence>
<keyword evidence="12" id="KW-0239">DNA-directed DNA polymerase</keyword>
<dbReference type="CDD" id="cd09274">
    <property type="entry name" value="RNase_HI_RT_Ty3"/>
    <property type="match status" value="2"/>
</dbReference>
<sequence>MQCTSGLGLLPSNTIANPRGDLKAITTLRSVTYDGPMIPPTPYPLLKEVERETETNPKPSIPYPSGLNDKKLREKANNQTLKFFQIFQRLHFDISFTDALLKMPKFASMFKSLLNNKEKLFKLSSTPLNEYCLGVLLKKFPEKLRDPGKFLILGDFPELEECLALDDLGASINLMTLFVWKKLLLPKLTSTRMTLELANRSTVILDGVTKDVFVKVGKFYFLADFVVVDYDVDPRVPHILRRPFLRTARALINVHGEEITLRVNDEAITFKARHTLRYFINYYDETIYQVNVIDVACEEYAQEFTPFEGGYFILKEIETCLRTLNEFSHLDDDDFDLEGDIALIEKLLNKDPSSNIPPLKKDDLKQVGTDKLPVIISKELKDEEKAALLKVLKSHKRAITWKIFDIKGIDPHFCTHKILMEDDFKPAVQHQGRVNPKIHEVIKKEVIKLLDVGLIYPISDSPWTNSEPWRKYGEESAEVGSSRVIIYGYDGLPMQPVSPPSPDYVPGPEHPPSPDYVLSPKHPPSCVEIPYVPKPEYPEYLVPSDGEAPLEDQPLPVVASPTAASSGYVAHSNPDKDSEEDLKDDYADYPVDGGDGDDEPSDDDDDDEDTDDEDEEPFEDEDDDEEEEHLALADSSVIPIVDPVLPAGDTEALEADEPAPTPRSPHTIILLSQTRLHRARKTVRLEPPMSASMEVCIAIHAALLSPPLHVLSPPLLLPSPLTTSPTDIGAPLGYREAGIRIRALLPSTSCKTDIPEADIGYRITDTWDKIVDTLMEIAPTTLEGVNQRVTELDTTVRQRTYESATITAHVRTLEARDLEPQEGPTEADSSSECDANRSWNGDNSNDSGIGPVHQSVPTVERLVIWHVIIKADLQLPTTTTPTTTTSENKGKMQGALLVLNVGFRDITRAGNRNVVARAYAIGTTGTNPNSNVLTGVFLLNNRYASILFDTGADRSFISTTFSSLIDIIPITLDHGYDVEIADGRIIWTSLFTVMLRSKVKCGANAKVIAYGSRQLKVYEKNYTTHELELGTVVFALKIWRHYLYETKCTVFTDHKSLQHILDQKELNMRQRHWLKLLSGYDFEIRYHPGKANVVADAWSRKERIKPLCVRALVMTIGFDLPRKILKAQTEAIKPKNLKSEYVRGMLIENSKDPIKLGKEKLEPRADGTLFLNNRSSDKMYQDINLLYWWPNMKVDIATYVSKCLTCLRVKAEHQKPSGLLVQPEIPQWKWDNITMDFETNPMDKLSRLYLKEEVSRHEIPVSIICDLDPRFTLNFCKSFQKAMGTRLDMSMAYHPHTDEQRERTIQTLEDMLCACVIDFGNAWERHLSLIEFSYNNSYHASIKAAPFEALYGQKCRSPICCAERIQAARDRKKSYADVRRKPLEFQVSDQVMLKVSPWKGVVRFGKQVKLNPRYIGPFKVLAKVGTIAYRLKLPEKLRRVHSTFHVSNLKMCLFDEPLAISLDEIHIDEKLRFIKEPLEIMNHKPIHYASKTMTDAQAHYTMTEIELLLVVYAFEKFHPYLVLSKTIVYTDHSALKYLLAKKDDKPRLLRWILLLQEFDVIIRDKKGAENLAADHLSRLENPHQGDLEKMEINETFPLETLGMVASRSDSSTPMVR</sequence>
<dbReference type="GO" id="GO:0004190">
    <property type="term" value="F:aspartic-type endopeptidase activity"/>
    <property type="evidence" value="ECO:0007669"/>
    <property type="project" value="UniProtKB-KW"/>
</dbReference>
<keyword evidence="9" id="KW-0460">Magnesium</keyword>
<dbReference type="InterPro" id="IPR036397">
    <property type="entry name" value="RNaseH_sf"/>
</dbReference>
<dbReference type="Pfam" id="PF24626">
    <property type="entry name" value="SH3_Tf2-1"/>
    <property type="match status" value="1"/>
</dbReference>
<dbReference type="GO" id="GO:0004519">
    <property type="term" value="F:endonuclease activity"/>
    <property type="evidence" value="ECO:0007669"/>
    <property type="project" value="UniProtKB-KW"/>
</dbReference>
<dbReference type="EMBL" id="BKCJ010068073">
    <property type="protein sequence ID" value="GEW66058.1"/>
    <property type="molecule type" value="Genomic_DNA"/>
</dbReference>
<evidence type="ECO:0000256" key="10">
    <source>
        <dbReference type="ARBA" id="ARBA00022908"/>
    </source>
</evidence>
<keyword evidence="2" id="KW-0808">Transferase</keyword>
<evidence type="ECO:0000256" key="4">
    <source>
        <dbReference type="ARBA" id="ARBA00022722"/>
    </source>
</evidence>
<keyword evidence="5" id="KW-0479">Metal-binding</keyword>
<evidence type="ECO:0000256" key="13">
    <source>
        <dbReference type="ARBA" id="ARBA00023125"/>
    </source>
</evidence>
<evidence type="ECO:0000256" key="12">
    <source>
        <dbReference type="ARBA" id="ARBA00022932"/>
    </source>
</evidence>
<dbReference type="InterPro" id="IPR043502">
    <property type="entry name" value="DNA/RNA_pol_sf"/>
</dbReference>
<dbReference type="GO" id="GO:0003887">
    <property type="term" value="F:DNA-directed DNA polymerase activity"/>
    <property type="evidence" value="ECO:0007669"/>
    <property type="project" value="UniProtKB-KW"/>
</dbReference>
<keyword evidence="1" id="KW-0645">Protease</keyword>
<dbReference type="PANTHER" id="PTHR37984:SF5">
    <property type="entry name" value="PROTEIN NYNRIN-LIKE"/>
    <property type="match status" value="1"/>
</dbReference>
<keyword evidence="4" id="KW-0540">Nuclease</keyword>
<evidence type="ECO:0000256" key="6">
    <source>
        <dbReference type="ARBA" id="ARBA00022750"/>
    </source>
</evidence>
<dbReference type="InterPro" id="IPR056924">
    <property type="entry name" value="SH3_Tf2-1"/>
</dbReference>
<dbReference type="Pfam" id="PF17921">
    <property type="entry name" value="Integrase_H2C2"/>
    <property type="match status" value="1"/>
</dbReference>
<evidence type="ECO:0000256" key="2">
    <source>
        <dbReference type="ARBA" id="ARBA00022679"/>
    </source>
</evidence>
<dbReference type="GO" id="GO:0015074">
    <property type="term" value="P:DNA integration"/>
    <property type="evidence" value="ECO:0007669"/>
    <property type="project" value="UniProtKB-KW"/>
</dbReference>
<dbReference type="Gene3D" id="1.10.340.70">
    <property type="match status" value="1"/>
</dbReference>
<accession>A0A699GX53</accession>
<keyword evidence="6" id="KW-0064">Aspartyl protease</keyword>
<feature type="region of interest" description="Disordered" evidence="15">
    <location>
        <begin position="497"/>
        <end position="521"/>
    </location>
</feature>
<dbReference type="InterPro" id="IPR021109">
    <property type="entry name" value="Peptidase_aspartic_dom_sf"/>
</dbReference>
<dbReference type="Gene3D" id="3.10.10.10">
    <property type="entry name" value="HIV Type 1 Reverse Transcriptase, subunit A, domain 1"/>
    <property type="match status" value="1"/>
</dbReference>
<dbReference type="GO" id="GO:0046872">
    <property type="term" value="F:metal ion binding"/>
    <property type="evidence" value="ECO:0007669"/>
    <property type="project" value="UniProtKB-KW"/>
</dbReference>
<protein>
    <submittedName>
        <fullName evidence="17">Putative reverse transcriptase domain-containing protein</fullName>
    </submittedName>
</protein>
<dbReference type="InterPro" id="IPR001584">
    <property type="entry name" value="Integrase_cat-core"/>
</dbReference>
<dbReference type="Pfam" id="PF08284">
    <property type="entry name" value="RVP_2"/>
    <property type="match status" value="1"/>
</dbReference>
<keyword evidence="13" id="KW-0238">DNA-binding</keyword>
<organism evidence="17">
    <name type="scientific">Tanacetum cinerariifolium</name>
    <name type="common">Dalmatian daisy</name>
    <name type="synonym">Chrysanthemum cinerariifolium</name>
    <dbReference type="NCBI Taxonomy" id="118510"/>
    <lineage>
        <taxon>Eukaryota</taxon>
        <taxon>Viridiplantae</taxon>
        <taxon>Streptophyta</taxon>
        <taxon>Embryophyta</taxon>
        <taxon>Tracheophyta</taxon>
        <taxon>Spermatophyta</taxon>
        <taxon>Magnoliopsida</taxon>
        <taxon>eudicotyledons</taxon>
        <taxon>Gunneridae</taxon>
        <taxon>Pentapetalae</taxon>
        <taxon>asterids</taxon>
        <taxon>campanulids</taxon>
        <taxon>Asterales</taxon>
        <taxon>Asteraceae</taxon>
        <taxon>Asteroideae</taxon>
        <taxon>Anthemideae</taxon>
        <taxon>Anthemidinae</taxon>
        <taxon>Tanacetum</taxon>
    </lineage>
</organism>
<name>A0A699GX53_TANCI</name>
<evidence type="ECO:0000256" key="5">
    <source>
        <dbReference type="ARBA" id="ARBA00022723"/>
    </source>
</evidence>
<dbReference type="CDD" id="cd00303">
    <property type="entry name" value="retropepsin_like"/>
    <property type="match status" value="1"/>
</dbReference>
<feature type="region of interest" description="Disordered" evidence="15">
    <location>
        <begin position="538"/>
        <end position="641"/>
    </location>
</feature>
<feature type="compositionally biased region" description="Acidic residues" evidence="15">
    <location>
        <begin position="594"/>
        <end position="628"/>
    </location>
</feature>
<evidence type="ECO:0000259" key="16">
    <source>
        <dbReference type="PROSITE" id="PS50994"/>
    </source>
</evidence>
<proteinExistence type="predicted"/>
<dbReference type="InterPro" id="IPR041588">
    <property type="entry name" value="Integrase_H2C2"/>
</dbReference>
<dbReference type="Pfam" id="PF17917">
    <property type="entry name" value="RT_RNaseH"/>
    <property type="match status" value="2"/>
</dbReference>
<comment type="caution">
    <text evidence="17">The sequence shown here is derived from an EMBL/GenBank/DDBJ whole genome shotgun (WGS) entry which is preliminary data.</text>
</comment>
<dbReference type="PANTHER" id="PTHR37984">
    <property type="entry name" value="PROTEIN CBG26694"/>
    <property type="match status" value="1"/>
</dbReference>
<evidence type="ECO:0000256" key="1">
    <source>
        <dbReference type="ARBA" id="ARBA00022670"/>
    </source>
</evidence>
<evidence type="ECO:0000256" key="7">
    <source>
        <dbReference type="ARBA" id="ARBA00022759"/>
    </source>
</evidence>
<evidence type="ECO:0000256" key="14">
    <source>
        <dbReference type="ARBA" id="ARBA00023172"/>
    </source>
</evidence>
<feature type="compositionally biased region" description="Polar residues" evidence="15">
    <location>
        <begin position="827"/>
        <end position="847"/>
    </location>
</feature>
<reference evidence="17" key="1">
    <citation type="journal article" date="2019" name="Sci. Rep.">
        <title>Draft genome of Tanacetum cinerariifolium, the natural source of mosquito coil.</title>
        <authorList>
            <person name="Yamashiro T."/>
            <person name="Shiraishi A."/>
            <person name="Satake H."/>
            <person name="Nakayama K."/>
        </authorList>
    </citation>
    <scope>NUCLEOTIDE SEQUENCE</scope>
</reference>
<dbReference type="GO" id="GO:0003964">
    <property type="term" value="F:RNA-directed DNA polymerase activity"/>
    <property type="evidence" value="ECO:0007669"/>
    <property type="project" value="UniProtKB-KW"/>
</dbReference>
<dbReference type="InterPro" id="IPR012337">
    <property type="entry name" value="RNaseH-like_sf"/>
</dbReference>
<keyword evidence="7" id="KW-0255">Endonuclease</keyword>
<dbReference type="PROSITE" id="PS50994">
    <property type="entry name" value="INTEGRASE"/>
    <property type="match status" value="1"/>
</dbReference>
<dbReference type="SUPFAM" id="SSF56672">
    <property type="entry name" value="DNA/RNA polymerases"/>
    <property type="match status" value="3"/>
</dbReference>
<evidence type="ECO:0000256" key="11">
    <source>
        <dbReference type="ARBA" id="ARBA00022918"/>
    </source>
</evidence>
<keyword evidence="8" id="KW-0378">Hydrolase</keyword>
<evidence type="ECO:0000256" key="15">
    <source>
        <dbReference type="SAM" id="MobiDB-lite"/>
    </source>
</evidence>
<evidence type="ECO:0000313" key="17">
    <source>
        <dbReference type="EMBL" id="GEW66058.1"/>
    </source>
</evidence>
<feature type="compositionally biased region" description="Pro residues" evidence="15">
    <location>
        <begin position="497"/>
        <end position="514"/>
    </location>
</feature>
<gene>
    <name evidence="17" type="ORF">Tci_238034</name>
</gene>
<dbReference type="GO" id="GO:0006508">
    <property type="term" value="P:proteolysis"/>
    <property type="evidence" value="ECO:0007669"/>
    <property type="project" value="UniProtKB-KW"/>
</dbReference>